<evidence type="ECO:0000313" key="2">
    <source>
        <dbReference type="Proteomes" id="UP000036097"/>
    </source>
</evidence>
<keyword evidence="2" id="KW-1185">Reference proteome</keyword>
<evidence type="ECO:0000313" key="1">
    <source>
        <dbReference type="EMBL" id="KLV05427.1"/>
    </source>
</evidence>
<dbReference type="EMBL" id="LDOT01000014">
    <property type="protein sequence ID" value="KLV05427.1"/>
    <property type="molecule type" value="Genomic_DNA"/>
</dbReference>
<dbReference type="AlphaFoldDB" id="A0A0J1JT29"/>
<organism evidence="1 2">
    <name type="scientific">Photobacterium aquae</name>
    <dbReference type="NCBI Taxonomy" id="1195763"/>
    <lineage>
        <taxon>Bacteria</taxon>
        <taxon>Pseudomonadati</taxon>
        <taxon>Pseudomonadota</taxon>
        <taxon>Gammaproteobacteria</taxon>
        <taxon>Vibrionales</taxon>
        <taxon>Vibrionaceae</taxon>
        <taxon>Photobacterium</taxon>
    </lineage>
</organism>
<protein>
    <submittedName>
        <fullName evidence="1">Uncharacterized protein</fullName>
    </submittedName>
</protein>
<dbReference type="PATRIC" id="fig|1195763.3.peg.2528"/>
<dbReference type="OrthoDB" id="5826364at2"/>
<name>A0A0J1JT29_9GAMM</name>
<dbReference type="RefSeq" id="WP_047879109.1">
    <property type="nucleotide sequence ID" value="NZ_LDOT01000014.1"/>
</dbReference>
<comment type="caution">
    <text evidence="1">The sequence shown here is derived from an EMBL/GenBank/DDBJ whole genome shotgun (WGS) entry which is preliminary data.</text>
</comment>
<gene>
    <name evidence="1" type="ORF">ABT56_11985</name>
</gene>
<accession>A0A0J1JT29</accession>
<sequence length="90" mass="10143">MGNGDIDGIKRDLSGKVSDIFDAFEDDNSCLPTIEEFRTLFNCHAESYIGPMDQLSVEGGKSNLDRALEREQKMWLAVSELEAEQRESRS</sequence>
<proteinExistence type="predicted"/>
<dbReference type="Proteomes" id="UP000036097">
    <property type="component" value="Unassembled WGS sequence"/>
</dbReference>
<reference evidence="1 2" key="1">
    <citation type="submission" date="2015-05" db="EMBL/GenBank/DDBJ databases">
        <title>Photobacterium galathea sp. nov.</title>
        <authorList>
            <person name="Machado H."/>
            <person name="Gram L."/>
        </authorList>
    </citation>
    <scope>NUCLEOTIDE SEQUENCE [LARGE SCALE GENOMIC DNA]</scope>
    <source>
        <strain evidence="1 2">CGMCC 1.12159</strain>
    </source>
</reference>